<evidence type="ECO:0000313" key="3">
    <source>
        <dbReference type="Proteomes" id="UP000004221"/>
    </source>
</evidence>
<name>I4EMY3_9BACT</name>
<dbReference type="InterPro" id="IPR000792">
    <property type="entry name" value="Tscrpt_reg_LuxR_C"/>
</dbReference>
<proteinExistence type="predicted"/>
<protein>
    <recommendedName>
        <fullName evidence="1">HTH luxR-type domain-containing protein</fullName>
    </recommendedName>
</protein>
<accession>I4EMY3</accession>
<comment type="caution">
    <text evidence="2">The sequence shown here is derived from an EMBL/GenBank/DDBJ whole genome shotgun (WGS) entry which is preliminary data.</text>
</comment>
<dbReference type="InterPro" id="IPR036388">
    <property type="entry name" value="WH-like_DNA-bd_sf"/>
</dbReference>
<dbReference type="PROSITE" id="PS50043">
    <property type="entry name" value="HTH_LUXR_2"/>
    <property type="match status" value="1"/>
</dbReference>
<dbReference type="SUPFAM" id="SSF46894">
    <property type="entry name" value="C-terminal effector domain of the bipartite response regulators"/>
    <property type="match status" value="1"/>
</dbReference>
<dbReference type="Gene3D" id="1.10.10.10">
    <property type="entry name" value="Winged helix-like DNA-binding domain superfamily/Winged helix DNA-binding domain"/>
    <property type="match status" value="1"/>
</dbReference>
<reference evidence="2 3" key="1">
    <citation type="journal article" date="2012" name="ISME J.">
        <title>Nitrification expanded: discovery, physiology and genomics of a nitrite-oxidizing bacterium from the phylum Chloroflexi.</title>
        <authorList>
            <person name="Sorokin D.Y."/>
            <person name="Lucker S."/>
            <person name="Vejmelkova D."/>
            <person name="Kostrikina N.A."/>
            <person name="Kleerebezem R."/>
            <person name="Rijpstra W.I."/>
            <person name="Damste J.S."/>
            <person name="Le Paslier D."/>
            <person name="Muyzer G."/>
            <person name="Wagner M."/>
            <person name="van Loosdrecht M.C."/>
            <person name="Daims H."/>
        </authorList>
    </citation>
    <scope>NUCLEOTIDE SEQUENCE [LARGE SCALE GENOMIC DNA]</scope>
    <source>
        <strain evidence="3">none</strain>
    </source>
</reference>
<feature type="domain" description="HTH luxR-type" evidence="1">
    <location>
        <begin position="1"/>
        <end position="28"/>
    </location>
</feature>
<evidence type="ECO:0000313" key="2">
    <source>
        <dbReference type="EMBL" id="CCF86046.1"/>
    </source>
</evidence>
<keyword evidence="3" id="KW-1185">Reference proteome</keyword>
<evidence type="ECO:0000259" key="1">
    <source>
        <dbReference type="PROSITE" id="PS50043"/>
    </source>
</evidence>
<dbReference type="EMBL" id="CAGS01000655">
    <property type="protein sequence ID" value="CCF86046.1"/>
    <property type="molecule type" value="Genomic_DNA"/>
</dbReference>
<dbReference type="GO" id="GO:0006355">
    <property type="term" value="P:regulation of DNA-templated transcription"/>
    <property type="evidence" value="ECO:0007669"/>
    <property type="project" value="InterPro"/>
</dbReference>
<dbReference type="InterPro" id="IPR016032">
    <property type="entry name" value="Sig_transdc_resp-reg_C-effctor"/>
</dbReference>
<gene>
    <name evidence="2" type="ORF">NITHO_6890002</name>
</gene>
<dbReference type="Proteomes" id="UP000004221">
    <property type="component" value="Unassembled WGS sequence"/>
</dbReference>
<organism evidence="2 3">
    <name type="scientific">Nitrolancea hollandica Lb</name>
    <dbReference type="NCBI Taxonomy" id="1129897"/>
    <lineage>
        <taxon>Bacteria</taxon>
        <taxon>Pseudomonadati</taxon>
        <taxon>Thermomicrobiota</taxon>
        <taxon>Thermomicrobia</taxon>
        <taxon>Sphaerobacterales</taxon>
        <taxon>Sphaerobacterineae</taxon>
        <taxon>Sphaerobacteraceae</taxon>
        <taxon>Nitrolancea</taxon>
    </lineage>
</organism>
<sequence>MKFHIENIISKLGASDRTQAAVRAIELGLLTSPTQ</sequence>
<dbReference type="AlphaFoldDB" id="I4EMY3"/>
<dbReference type="GO" id="GO:0003677">
    <property type="term" value="F:DNA binding"/>
    <property type="evidence" value="ECO:0007669"/>
    <property type="project" value="InterPro"/>
</dbReference>